<protein>
    <submittedName>
        <fullName evidence="3">NACHT domain-containing protein</fullName>
    </submittedName>
</protein>
<feature type="domain" description="AAA+ ATPase" evidence="2">
    <location>
        <begin position="325"/>
        <end position="465"/>
    </location>
</feature>
<dbReference type="CDD" id="cd00009">
    <property type="entry name" value="AAA"/>
    <property type="match status" value="1"/>
</dbReference>
<dbReference type="InterPro" id="IPR003593">
    <property type="entry name" value="AAA+_ATPase"/>
</dbReference>
<sequence length="1581" mass="178854">MVGEEKEYLPETQGRQPQLRRALILTALSEEYKAVRVFLGEVEEVVHGEGTVYEKGEFASPVGDWEIILGITGKYSWSAAVETERAIRFWQPEVALFVGIAGGIKDVRIGDVVAADKAYAFEAGKAKQEFEPRPETERSSYALVQRAKKVALNPNWLSRLGDSLPTSSAQALVGPIATGSQVVAETVSDIYAFLQATYGDALAVEMEGSGFLAAARSNMNVHAMVIRGISDLIDGKREADAGGSHELASRHAAAFAFELLTQFQKPSVDARNEDEPTVSEPIGSFRDSFQEKTRQLLSWPQLLPGERWIERPELESLLHRIESESSSTTIVLGQPGSGKSALLARLGTRLAGREDVVLLALKADRLPTSLGTPETLQKWLELSRPLHEILNQLSQVRKVVLLVDQLDALSDLVDLSTGRLNVLMGLLQRVAETPNLHIVASCRSFEFRHDVRLRDYQANVIQLELPAWNLVEPVLREAGVDSAIWSKHAREVLRTPQHLKIFLEHFKNSHTPFHSYHAMLEELWQQCVLDSRKPGLDELVSAVATEMTDTEQLTLPAARFDKQRDKVQQLLVADILFQDGTRIGFTHQTLFEFARARLIISGQEHLNEFVLPRQATLSIRPKLWSCLMYLRDVGGRLYRDEFQRLWSAPKLRPHLRALMIDFLGQLDAPTADEEAWLRSMLQDNEWRRRTLSAVATSPGWFEWLARLQLPYFMVTDLEQAQAVLPVLIHGWRLNREKVLELIEDCWVEPPEKHGLALKAFQQLDVWNERAVRPVVRILRESPIAANVASNLASLVSAHAPKLAPQIVAAALERQVQDISVEKKTESEVLHACEQMLVSSRDWYAAADIAAAAPAEYLDAVWPWFVRLLERFVEEPHSFVTGYPRSRLSLLVIDEEEIQATLFSSIREAVFSTAEHESARFLKFVHEWDRSQVLDVHRMLAQGMCHMAEANPQETLEYLLADPRRLIIGGYPDPLADSRALIRMLAPQLTQEDLLRLEVAIKQWRYYSGNIPPASGPDPLWRLKNEREHRLHLLLAIPEETRSARTRKFVQSEELALGELREPEPEIPRLVAIVSPMSSEQMEKAHDEDILGLFAELTDETEWRHPRRRLLGGSVEAAREFAAFAVKHPDRAIGRMRRFKPGHQERPVAYALDELARHKHDPAELAQWVFEFDARGFHSDDFRASAAHVLEKAADKLQGLDDSLLSLLASWLKEAETAPSSEERWDGDLSPSPRPTPLLGRWTMGGRVPDGNFPILEAILKGYLSRNPPLVEQAFSVLELHLKRQERTDVWEALWAYLIRLFPQVGFERAWKFLSELFTRQPRVFSSRGGVYLLERVRWKAPPELLQPWMESLRTTGWKVGNQAFGELVALTATMNSQAWAKQEVEKILTGEDIADADLGQLRLGLAFSSSLLWREPGWRRKVTDLQVRLIPVADDDVAVAIMDTFGGVDALLDDLETRRLLGTIVKHPKVLHGGPQALVERLGDLLSCDPELIVQVCQAVVDQIPLQPKMAIPLEELVNLALTLERQERIRPKGLELFERMCQVDILSFGAEEALRESDGRLGRHESPPLRRRPAPRRRRK</sequence>
<dbReference type="InterPro" id="IPR035994">
    <property type="entry name" value="Nucleoside_phosphorylase_sf"/>
</dbReference>
<dbReference type="CDD" id="cd09008">
    <property type="entry name" value="MTAN"/>
    <property type="match status" value="1"/>
</dbReference>
<evidence type="ECO:0000313" key="3">
    <source>
        <dbReference type="EMBL" id="MDC0709152.1"/>
    </source>
</evidence>
<keyword evidence="4" id="KW-1185">Reference proteome</keyword>
<organism evidence="3 4">
    <name type="scientific">Stigmatella ashevillensis</name>
    <dbReference type="NCBI Taxonomy" id="2995309"/>
    <lineage>
        <taxon>Bacteria</taxon>
        <taxon>Pseudomonadati</taxon>
        <taxon>Myxococcota</taxon>
        <taxon>Myxococcia</taxon>
        <taxon>Myxococcales</taxon>
        <taxon>Cystobacterineae</taxon>
        <taxon>Archangiaceae</taxon>
        <taxon>Stigmatella</taxon>
    </lineage>
</organism>
<dbReference type="InterPro" id="IPR007111">
    <property type="entry name" value="NACHT_NTPase"/>
</dbReference>
<evidence type="ECO:0000259" key="2">
    <source>
        <dbReference type="SMART" id="SM00382"/>
    </source>
</evidence>
<dbReference type="SUPFAM" id="SSF52540">
    <property type="entry name" value="P-loop containing nucleoside triphosphate hydrolases"/>
    <property type="match status" value="1"/>
</dbReference>
<reference evidence="3 4" key="1">
    <citation type="submission" date="2022-11" db="EMBL/GenBank/DDBJ databases">
        <title>Minimal conservation of predation-associated metabolite biosynthetic gene clusters underscores biosynthetic potential of Myxococcota including descriptions for ten novel species: Archangium lansinium sp. nov., Myxococcus landrumus sp. nov., Nannocystis bai.</title>
        <authorList>
            <person name="Ahearne A."/>
            <person name="Stevens C."/>
            <person name="Dowd S."/>
        </authorList>
    </citation>
    <scope>NUCLEOTIDE SEQUENCE [LARGE SCALE GENOMIC DNA]</scope>
    <source>
        <strain evidence="3 4">NCWAL01</strain>
    </source>
</reference>
<gene>
    <name evidence="3" type="ORF">POL68_11820</name>
</gene>
<proteinExistence type="predicted"/>
<dbReference type="RefSeq" id="WP_272137449.1">
    <property type="nucleotide sequence ID" value="NZ_JAQNDM010000002.1"/>
</dbReference>
<dbReference type="Pfam" id="PF05729">
    <property type="entry name" value="NACHT"/>
    <property type="match status" value="1"/>
</dbReference>
<comment type="caution">
    <text evidence="3">The sequence shown here is derived from an EMBL/GenBank/DDBJ whole genome shotgun (WGS) entry which is preliminary data.</text>
</comment>
<dbReference type="Gene3D" id="3.40.50.300">
    <property type="entry name" value="P-loop containing nucleotide triphosphate hydrolases"/>
    <property type="match status" value="1"/>
</dbReference>
<dbReference type="EMBL" id="JAQNDM010000002">
    <property type="protein sequence ID" value="MDC0709152.1"/>
    <property type="molecule type" value="Genomic_DNA"/>
</dbReference>
<feature type="compositionally biased region" description="Basic residues" evidence="1">
    <location>
        <begin position="1570"/>
        <end position="1581"/>
    </location>
</feature>
<dbReference type="InterPro" id="IPR000845">
    <property type="entry name" value="Nucleoside_phosphorylase_d"/>
</dbReference>
<evidence type="ECO:0000256" key="1">
    <source>
        <dbReference type="SAM" id="MobiDB-lite"/>
    </source>
</evidence>
<dbReference type="SUPFAM" id="SSF53167">
    <property type="entry name" value="Purine and uridine phosphorylases"/>
    <property type="match status" value="1"/>
</dbReference>
<dbReference type="Pfam" id="PF01048">
    <property type="entry name" value="PNP_UDP_1"/>
    <property type="match status" value="1"/>
</dbReference>
<evidence type="ECO:0000313" key="4">
    <source>
        <dbReference type="Proteomes" id="UP001221838"/>
    </source>
</evidence>
<dbReference type="Gene3D" id="3.40.50.1580">
    <property type="entry name" value="Nucleoside phosphorylase domain"/>
    <property type="match status" value="1"/>
</dbReference>
<dbReference type="PANTHER" id="PTHR46832:SF1">
    <property type="entry name" value="5'-METHYLTHIOADENOSINE_S-ADENOSYLHOMOCYSTEINE NUCLEOSIDASE"/>
    <property type="match status" value="1"/>
</dbReference>
<dbReference type="InterPro" id="IPR027417">
    <property type="entry name" value="P-loop_NTPase"/>
</dbReference>
<feature type="region of interest" description="Disordered" evidence="1">
    <location>
        <begin position="1557"/>
        <end position="1581"/>
    </location>
</feature>
<dbReference type="SMART" id="SM00382">
    <property type="entry name" value="AAA"/>
    <property type="match status" value="1"/>
</dbReference>
<name>A0ABT5D667_9BACT</name>
<dbReference type="PANTHER" id="PTHR46832">
    <property type="entry name" value="5'-METHYLTHIOADENOSINE/S-ADENOSYLHOMOCYSTEINE NUCLEOSIDASE"/>
    <property type="match status" value="1"/>
</dbReference>
<feature type="compositionally biased region" description="Basic and acidic residues" evidence="1">
    <location>
        <begin position="1557"/>
        <end position="1569"/>
    </location>
</feature>
<accession>A0ABT5D667</accession>
<dbReference type="Proteomes" id="UP001221838">
    <property type="component" value="Unassembled WGS sequence"/>
</dbReference>